<sequence length="108" mass="10994">MDRQPVVCATCNGVPPAADARAYTAQRARLIVANGYCACRSAADAAHATAAPAEAARPDQGRPEQAGSTQAGPQRPGSAEGDAAPESGPQGRPREERSPAEQAAMVRA</sequence>
<keyword evidence="3" id="KW-1185">Reference proteome</keyword>
<evidence type="ECO:0000256" key="1">
    <source>
        <dbReference type="SAM" id="MobiDB-lite"/>
    </source>
</evidence>
<proteinExistence type="predicted"/>
<organism evidence="2 3">
    <name type="scientific">Streptosporangium sandarakinum</name>
    <dbReference type="NCBI Taxonomy" id="1260955"/>
    <lineage>
        <taxon>Bacteria</taxon>
        <taxon>Bacillati</taxon>
        <taxon>Actinomycetota</taxon>
        <taxon>Actinomycetes</taxon>
        <taxon>Streptosporangiales</taxon>
        <taxon>Streptosporangiaceae</taxon>
        <taxon>Streptosporangium</taxon>
    </lineage>
</organism>
<reference evidence="2 3" key="1">
    <citation type="submission" date="2020-07" db="EMBL/GenBank/DDBJ databases">
        <title>Sequencing the genomes of 1000 actinobacteria strains.</title>
        <authorList>
            <person name="Klenk H.-P."/>
        </authorList>
    </citation>
    <scope>NUCLEOTIDE SEQUENCE [LARGE SCALE GENOMIC DNA]</scope>
    <source>
        <strain evidence="2 3">DSM 45763</strain>
    </source>
</reference>
<dbReference type="AlphaFoldDB" id="A0A852V2Q7"/>
<dbReference type="RefSeq" id="WP_179822394.1">
    <property type="nucleotide sequence ID" value="NZ_JACCCO010000001.1"/>
</dbReference>
<evidence type="ECO:0000313" key="2">
    <source>
        <dbReference type="EMBL" id="NYF41514.1"/>
    </source>
</evidence>
<protein>
    <submittedName>
        <fullName evidence="2">Uncharacterized protein</fullName>
    </submittedName>
</protein>
<gene>
    <name evidence="2" type="ORF">HDA43_003673</name>
</gene>
<dbReference type="EMBL" id="JACCCO010000001">
    <property type="protein sequence ID" value="NYF41514.1"/>
    <property type="molecule type" value="Genomic_DNA"/>
</dbReference>
<comment type="caution">
    <text evidence="2">The sequence shown here is derived from an EMBL/GenBank/DDBJ whole genome shotgun (WGS) entry which is preliminary data.</text>
</comment>
<feature type="region of interest" description="Disordered" evidence="1">
    <location>
        <begin position="47"/>
        <end position="108"/>
    </location>
</feature>
<name>A0A852V2Q7_9ACTN</name>
<evidence type="ECO:0000313" key="3">
    <source>
        <dbReference type="Proteomes" id="UP000576393"/>
    </source>
</evidence>
<accession>A0A852V2Q7</accession>
<dbReference type="Proteomes" id="UP000576393">
    <property type="component" value="Unassembled WGS sequence"/>
</dbReference>